<gene>
    <name evidence="5" type="primary">LOC100748305</name>
</gene>
<feature type="non-terminal residue" evidence="5">
    <location>
        <position position="1"/>
    </location>
</feature>
<evidence type="ECO:0000256" key="1">
    <source>
        <dbReference type="ARBA" id="ARBA00008174"/>
    </source>
</evidence>
<dbReference type="GeneID" id="100748305"/>
<dbReference type="GO" id="GO:0009649">
    <property type="term" value="P:entrainment of circadian clock"/>
    <property type="evidence" value="ECO:0007669"/>
    <property type="project" value="TreeGrafter"/>
</dbReference>
<dbReference type="Pfam" id="PF26019">
    <property type="entry name" value="HTH_TIMELESS"/>
    <property type="match status" value="1"/>
</dbReference>
<organism evidence="4 5">
    <name type="scientific">Bombus impatiens</name>
    <name type="common">Bumblebee</name>
    <dbReference type="NCBI Taxonomy" id="132113"/>
    <lineage>
        <taxon>Eukaryota</taxon>
        <taxon>Metazoa</taxon>
        <taxon>Ecdysozoa</taxon>
        <taxon>Arthropoda</taxon>
        <taxon>Hexapoda</taxon>
        <taxon>Insecta</taxon>
        <taxon>Pterygota</taxon>
        <taxon>Neoptera</taxon>
        <taxon>Endopterygota</taxon>
        <taxon>Hymenoptera</taxon>
        <taxon>Apocrita</taxon>
        <taxon>Aculeata</taxon>
        <taxon>Apoidea</taxon>
        <taxon>Anthophila</taxon>
        <taxon>Apidae</taxon>
        <taxon>Bombus</taxon>
        <taxon>Pyrobombus</taxon>
    </lineage>
</organism>
<feature type="compositionally biased region" description="Basic and acidic residues" evidence="2">
    <location>
        <begin position="557"/>
        <end position="579"/>
    </location>
</feature>
<feature type="compositionally biased region" description="Acidic residues" evidence="2">
    <location>
        <begin position="30"/>
        <end position="41"/>
    </location>
</feature>
<dbReference type="InterPro" id="IPR007725">
    <property type="entry name" value="TIMELESS_C"/>
</dbReference>
<dbReference type="Pfam" id="PF05029">
    <property type="entry name" value="TIMELESS_C"/>
    <property type="match status" value="1"/>
</dbReference>
<evidence type="ECO:0000313" key="5">
    <source>
        <dbReference type="RefSeq" id="XP_033178655.1"/>
    </source>
</evidence>
<feature type="region of interest" description="Disordered" evidence="2">
    <location>
        <begin position="14"/>
        <end position="47"/>
    </location>
</feature>
<feature type="region of interest" description="Disordered" evidence="2">
    <location>
        <begin position="307"/>
        <end position="370"/>
    </location>
</feature>
<reference evidence="5" key="1">
    <citation type="submission" date="2025-08" db="UniProtKB">
        <authorList>
            <consortium name="RefSeq"/>
        </authorList>
    </citation>
    <scope>IDENTIFICATION</scope>
</reference>
<dbReference type="InterPro" id="IPR044998">
    <property type="entry name" value="Timeless"/>
</dbReference>
<feature type="compositionally biased region" description="Basic and acidic residues" evidence="2">
    <location>
        <begin position="607"/>
        <end position="622"/>
    </location>
</feature>
<evidence type="ECO:0000256" key="2">
    <source>
        <dbReference type="SAM" id="MobiDB-lite"/>
    </source>
</evidence>
<feature type="compositionally biased region" description="Low complexity" evidence="2">
    <location>
        <begin position="343"/>
        <end position="357"/>
    </location>
</feature>
<dbReference type="GO" id="GO:0043111">
    <property type="term" value="P:replication fork arrest"/>
    <property type="evidence" value="ECO:0007669"/>
    <property type="project" value="TreeGrafter"/>
</dbReference>
<proteinExistence type="inferred from homology"/>
<dbReference type="PANTHER" id="PTHR22940:SF4">
    <property type="entry name" value="PROTEIN TIMELESS HOMOLOG"/>
    <property type="match status" value="1"/>
</dbReference>
<accession>A0A6P8L422</accession>
<dbReference type="OrthoDB" id="310853at2759"/>
<comment type="similarity">
    <text evidence="1">Belongs to the timeless family.</text>
</comment>
<dbReference type="GO" id="GO:0006281">
    <property type="term" value="P:DNA repair"/>
    <property type="evidence" value="ECO:0007669"/>
    <property type="project" value="TreeGrafter"/>
</dbReference>
<dbReference type="Proteomes" id="UP000515180">
    <property type="component" value="Unplaced"/>
</dbReference>
<dbReference type="GO" id="GO:0000076">
    <property type="term" value="P:DNA replication checkpoint signaling"/>
    <property type="evidence" value="ECO:0007669"/>
    <property type="project" value="TreeGrafter"/>
</dbReference>
<dbReference type="AlphaFoldDB" id="A0A6P8L422"/>
<dbReference type="PANTHER" id="PTHR22940">
    <property type="entry name" value="TIMEOUT/TIMELESS-2"/>
    <property type="match status" value="1"/>
</dbReference>
<feature type="compositionally biased region" description="Basic residues" evidence="2">
    <location>
        <begin position="308"/>
        <end position="318"/>
    </location>
</feature>
<feature type="compositionally biased region" description="Polar residues" evidence="2">
    <location>
        <begin position="637"/>
        <end position="649"/>
    </location>
</feature>
<feature type="compositionally biased region" description="Polar residues" evidence="2">
    <location>
        <begin position="519"/>
        <end position="533"/>
    </location>
</feature>
<evidence type="ECO:0000313" key="4">
    <source>
        <dbReference type="Proteomes" id="UP000515180"/>
    </source>
</evidence>
<name>A0A6P8L422_BOMIM</name>
<dbReference type="RefSeq" id="XP_033178655.1">
    <property type="nucleotide sequence ID" value="XM_033322764.1"/>
</dbReference>
<evidence type="ECO:0000259" key="3">
    <source>
        <dbReference type="Pfam" id="PF05029"/>
    </source>
</evidence>
<dbReference type="GO" id="GO:0003677">
    <property type="term" value="F:DNA binding"/>
    <property type="evidence" value="ECO:0007669"/>
    <property type="project" value="TreeGrafter"/>
</dbReference>
<feature type="region of interest" description="Disordered" evidence="2">
    <location>
        <begin position="511"/>
        <end position="678"/>
    </location>
</feature>
<sequence length="678" mass="77896">SLIRENLLHTLVEENPVTQSKTHEEGNVDSLDDESEEDEENASQTHSSVVETDFKFSDFIHRFANVKIVRAMLVLLQQFDKNTNEVNHYITKMLHRIAWDCKMPGLIFQASIFRVFQRILESKYGGHKELQKFAVFIIRRFIEVAQKNRKAYMELLFWKTTRDATEVVEGYNAETDNKKVPRSLWTETQEDELRTLFMEHQTNKYPQDVVDWILEHINQERTRRGIMKKLKEMCLIVNSKTIRNEVQKRLPKVWSEDEISQLTELWEQLKQDDDPVDLIFNGLTIKRPKPKIKEKLLELGLATDRKELRKKRSRKSNHGKSSWETQSASNSDEDESSDEEAGKSSSNRNVAPNTPTNKGKKKNAKKQPTMVYTDAQLSGLLKDVIEKNMSDALEWIKESLLDVLDDRDEESCEGIPLVPLTDYSSAAMDSPSFQKLIRAMGFAPPADEQESYWRIPSNMPRSMIQKRCNLIESSLAGNFIAEEATSAKVESDNDRNSESDDEDVLENIKKYFTSKAEPQPSTSRDSDIETNVHSMPKPLKKTTILSSPTECDDVEIEEAKANDSQPVEKSKSGKRKFDGRIIAFDDSSDSELEIKTNADDAEVAEVGDGKRPRSDDEKNDSVKKRRLLDSDEEEEPLTSQATRQKSIKTIISDDEEEPAQNQRNQHRSTHRIISDDED</sequence>
<feature type="domain" description="Timeless C-terminal" evidence="3">
    <location>
        <begin position="380"/>
        <end position="461"/>
    </location>
</feature>
<protein>
    <submittedName>
        <fullName evidence="5">Protein timeless homolog</fullName>
    </submittedName>
</protein>
<keyword evidence="4" id="KW-1185">Reference proteome</keyword>
<dbReference type="GO" id="GO:0031298">
    <property type="term" value="C:replication fork protection complex"/>
    <property type="evidence" value="ECO:0007669"/>
    <property type="project" value="TreeGrafter"/>
</dbReference>